<gene>
    <name evidence="1" type="ORF">O0236_007385</name>
</gene>
<dbReference type="EMBL" id="CP168151">
    <property type="protein sequence ID" value="XFD39252.1"/>
    <property type="molecule type" value="Genomic_DNA"/>
</dbReference>
<sequence length="56" mass="5984">MAKNGVPGKGRVGAVKSRSQSFNPKTGLWTKSNSKTGRFMDTKTSGGKFKGVSHKK</sequence>
<accession>A0ACD5DCZ7</accession>
<name>A0ACD5DCZ7_9LACO</name>
<evidence type="ECO:0000313" key="2">
    <source>
        <dbReference type="Proteomes" id="UP001149860"/>
    </source>
</evidence>
<organism evidence="1 2">
    <name type="scientific">Lentilactobacillus terminaliae</name>
    <dbReference type="NCBI Taxonomy" id="3003483"/>
    <lineage>
        <taxon>Bacteria</taxon>
        <taxon>Bacillati</taxon>
        <taxon>Bacillota</taxon>
        <taxon>Bacilli</taxon>
        <taxon>Lactobacillales</taxon>
        <taxon>Lactobacillaceae</taxon>
        <taxon>Lentilactobacillus</taxon>
    </lineage>
</organism>
<protein>
    <submittedName>
        <fullName evidence="1">Uncharacterized protein</fullName>
    </submittedName>
</protein>
<keyword evidence="2" id="KW-1185">Reference proteome</keyword>
<proteinExistence type="predicted"/>
<evidence type="ECO:0000313" key="1">
    <source>
        <dbReference type="EMBL" id="XFD39252.1"/>
    </source>
</evidence>
<dbReference type="Proteomes" id="UP001149860">
    <property type="component" value="Chromosome"/>
</dbReference>
<reference evidence="1" key="1">
    <citation type="submission" date="2024-08" db="EMBL/GenBank/DDBJ databases">
        <title>Lentilactobacillus sp. nov., isolated from tree bark.</title>
        <authorList>
            <person name="Phuengjayaem S."/>
            <person name="Tanasupawat S."/>
        </authorList>
    </citation>
    <scope>NUCLEOTIDE SEQUENCE</scope>
    <source>
        <strain evidence="1">SPB1-3</strain>
    </source>
</reference>